<proteinExistence type="predicted"/>
<dbReference type="SUPFAM" id="SSF55920">
    <property type="entry name" value="Creatinase/aminopeptidase"/>
    <property type="match status" value="1"/>
</dbReference>
<reference evidence="3" key="1">
    <citation type="submission" date="2020-10" db="EMBL/GenBank/DDBJ databases">
        <title>Ca. Dormibacterota MAGs.</title>
        <authorList>
            <person name="Montgomery K."/>
        </authorList>
    </citation>
    <scope>NUCLEOTIDE SEQUENCE [LARGE SCALE GENOMIC DNA]</scope>
    <source>
        <strain evidence="3">SC8812_S17_10</strain>
    </source>
</reference>
<sequence>MTEAGAASVSPAPPLAAPSPLDQVRAWMEKQQGTGTVFISNPVSVGYLTGFLTEPHERLLALILSRSQAVLVVPSLEEESALATARGVTVRAWRDGSDPWQEVAAAFARSGAGRLAVEKGDLRLAAWERLQAIAGAGAPLDVGPQVRAMRARKRPDELVRLEQAARITDTVTERIVAAAAAGRSELEMATEIGLGVAEAGAQLSFETIVQSGLNSALPHSRPGAREVRSGELLLIDFGAAWGGYKADITRTVVVGRADMRQRAVHETVLRAHDAAVAAVRAGVTAGDVDRAAREVIDAAGLGEFFIHRTGHGLGLEAHEDPSLDPGSDTVLESAMVVTVEPGVYVPGWGGVRIEDDVVVEEGGCRLLTSAGRGLEHA</sequence>
<dbReference type="InterPro" id="IPR029149">
    <property type="entry name" value="Creatin/AminoP/Spt16_N"/>
</dbReference>
<dbReference type="RefSeq" id="WP_338201986.1">
    <property type="nucleotide sequence ID" value="NZ_JAEKNR010000126.1"/>
</dbReference>
<dbReference type="PANTHER" id="PTHR46112">
    <property type="entry name" value="AMINOPEPTIDASE"/>
    <property type="match status" value="1"/>
</dbReference>
<dbReference type="InterPro" id="IPR000994">
    <property type="entry name" value="Pept_M24"/>
</dbReference>
<dbReference type="EMBL" id="JAEKNR010000126">
    <property type="protein sequence ID" value="MBJ7598780.1"/>
    <property type="molecule type" value="Genomic_DNA"/>
</dbReference>
<comment type="caution">
    <text evidence="3">The sequence shown here is derived from an EMBL/GenBank/DDBJ whole genome shotgun (WGS) entry which is preliminary data.</text>
</comment>
<feature type="domain" description="Creatinase N-terminal" evidence="2">
    <location>
        <begin position="21"/>
        <end position="151"/>
    </location>
</feature>
<dbReference type="Gene3D" id="3.90.230.10">
    <property type="entry name" value="Creatinase/methionine aminopeptidase superfamily"/>
    <property type="match status" value="1"/>
</dbReference>
<gene>
    <name evidence="3" type="ORF">JF922_11940</name>
</gene>
<dbReference type="Pfam" id="PF01321">
    <property type="entry name" value="Creatinase_N"/>
    <property type="match status" value="1"/>
</dbReference>
<accession>A0A934K5I6</accession>
<keyword evidence="3" id="KW-0645">Protease</keyword>
<keyword evidence="3" id="KW-0031">Aminopeptidase</keyword>
<evidence type="ECO:0000313" key="4">
    <source>
        <dbReference type="Proteomes" id="UP000612893"/>
    </source>
</evidence>
<dbReference type="Pfam" id="PF00557">
    <property type="entry name" value="Peptidase_M24"/>
    <property type="match status" value="1"/>
</dbReference>
<evidence type="ECO:0000313" key="3">
    <source>
        <dbReference type="EMBL" id="MBJ7598780.1"/>
    </source>
</evidence>
<keyword evidence="3" id="KW-0378">Hydrolase</keyword>
<keyword evidence="4" id="KW-1185">Reference proteome</keyword>
<evidence type="ECO:0000259" key="2">
    <source>
        <dbReference type="Pfam" id="PF01321"/>
    </source>
</evidence>
<dbReference type="Gene3D" id="3.40.350.10">
    <property type="entry name" value="Creatinase/prolidase N-terminal domain"/>
    <property type="match status" value="1"/>
</dbReference>
<organism evidence="3 4">
    <name type="scientific">Candidatus Nephthysia bennettiae</name>
    <dbReference type="NCBI Taxonomy" id="3127016"/>
    <lineage>
        <taxon>Bacteria</taxon>
        <taxon>Bacillati</taxon>
        <taxon>Candidatus Dormiibacterota</taxon>
        <taxon>Candidatus Dormibacteria</taxon>
        <taxon>Candidatus Dormibacterales</taxon>
        <taxon>Candidatus Dormibacteraceae</taxon>
        <taxon>Candidatus Nephthysia</taxon>
    </lineage>
</organism>
<dbReference type="InterPro" id="IPR050659">
    <property type="entry name" value="Peptidase_M24B"/>
</dbReference>
<dbReference type="AlphaFoldDB" id="A0A934K5I6"/>
<dbReference type="InterPro" id="IPR000587">
    <property type="entry name" value="Creatinase_N"/>
</dbReference>
<dbReference type="GO" id="GO:0004177">
    <property type="term" value="F:aminopeptidase activity"/>
    <property type="evidence" value="ECO:0007669"/>
    <property type="project" value="UniProtKB-KW"/>
</dbReference>
<protein>
    <submittedName>
        <fullName evidence="3">Aminopeptidase P family protein</fullName>
    </submittedName>
</protein>
<evidence type="ECO:0000259" key="1">
    <source>
        <dbReference type="Pfam" id="PF00557"/>
    </source>
</evidence>
<dbReference type="InterPro" id="IPR036005">
    <property type="entry name" value="Creatinase/aminopeptidase-like"/>
</dbReference>
<dbReference type="Proteomes" id="UP000612893">
    <property type="component" value="Unassembled WGS sequence"/>
</dbReference>
<feature type="domain" description="Peptidase M24" evidence="1">
    <location>
        <begin position="161"/>
        <end position="361"/>
    </location>
</feature>
<dbReference type="SUPFAM" id="SSF53092">
    <property type="entry name" value="Creatinase/prolidase N-terminal domain"/>
    <property type="match status" value="1"/>
</dbReference>
<name>A0A934K5I6_9BACT</name>
<dbReference type="PANTHER" id="PTHR46112:SF2">
    <property type="entry name" value="XAA-PRO AMINOPEPTIDASE P-RELATED"/>
    <property type="match status" value="1"/>
</dbReference>